<dbReference type="Gene3D" id="3.30.1950.10">
    <property type="entry name" value="wza like domain"/>
    <property type="match status" value="1"/>
</dbReference>
<dbReference type="Pfam" id="PF02563">
    <property type="entry name" value="Poly_export"/>
    <property type="match status" value="1"/>
</dbReference>
<gene>
    <name evidence="5" type="ORF">E5222_01900</name>
</gene>
<organism evidence="5 6">
    <name type="scientific">Alteraurantiacibacter aquimixticola</name>
    <dbReference type="NCBI Taxonomy" id="2489173"/>
    <lineage>
        <taxon>Bacteria</taxon>
        <taxon>Pseudomonadati</taxon>
        <taxon>Pseudomonadota</taxon>
        <taxon>Alphaproteobacteria</taxon>
        <taxon>Sphingomonadales</taxon>
        <taxon>Erythrobacteraceae</taxon>
        <taxon>Alteraurantiacibacter</taxon>
    </lineage>
</organism>
<dbReference type="PANTHER" id="PTHR33619">
    <property type="entry name" value="POLYSACCHARIDE EXPORT PROTEIN GFCE-RELATED"/>
    <property type="match status" value="1"/>
</dbReference>
<dbReference type="InterPro" id="IPR019554">
    <property type="entry name" value="Soluble_ligand-bd"/>
</dbReference>
<evidence type="ECO:0000313" key="5">
    <source>
        <dbReference type="EMBL" id="TIX52101.1"/>
    </source>
</evidence>
<dbReference type="Proteomes" id="UP000309389">
    <property type="component" value="Unassembled WGS sequence"/>
</dbReference>
<proteinExistence type="predicted"/>
<evidence type="ECO:0000259" key="4">
    <source>
        <dbReference type="Pfam" id="PF10531"/>
    </source>
</evidence>
<dbReference type="PROSITE" id="PS51257">
    <property type="entry name" value="PROKAR_LIPOPROTEIN"/>
    <property type="match status" value="1"/>
</dbReference>
<evidence type="ECO:0000313" key="6">
    <source>
        <dbReference type="Proteomes" id="UP000309389"/>
    </source>
</evidence>
<dbReference type="Pfam" id="PF10531">
    <property type="entry name" value="SLBB"/>
    <property type="match status" value="1"/>
</dbReference>
<feature type="chain" id="PRO_5020905906" evidence="2">
    <location>
        <begin position="18"/>
        <end position="189"/>
    </location>
</feature>
<dbReference type="EMBL" id="SSHH01000001">
    <property type="protein sequence ID" value="TIX52101.1"/>
    <property type="molecule type" value="Genomic_DNA"/>
</dbReference>
<comment type="caution">
    <text evidence="5">The sequence shown here is derived from an EMBL/GenBank/DDBJ whole genome shotgun (WGS) entry which is preliminary data.</text>
</comment>
<keyword evidence="6" id="KW-1185">Reference proteome</keyword>
<dbReference type="Gene3D" id="3.10.560.10">
    <property type="entry name" value="Outer membrane lipoprotein wza domain like"/>
    <property type="match status" value="1"/>
</dbReference>
<feature type="domain" description="Soluble ligand binding" evidence="4">
    <location>
        <begin position="115"/>
        <end position="161"/>
    </location>
</feature>
<reference evidence="5 6" key="1">
    <citation type="submission" date="2019-04" db="EMBL/GenBank/DDBJ databases">
        <title>Altererythrobacter aquimixticola sp. nov., isolated from sediment of junction between the ocean and a freshwater spring.</title>
        <authorList>
            <person name="Yoon J.-H."/>
        </authorList>
    </citation>
    <scope>NUCLEOTIDE SEQUENCE [LARGE SCALE GENOMIC DNA]</scope>
    <source>
        <strain evidence="5 6">SSKS-13</strain>
    </source>
</reference>
<evidence type="ECO:0000256" key="2">
    <source>
        <dbReference type="SAM" id="SignalP"/>
    </source>
</evidence>
<dbReference type="OrthoDB" id="197007at2"/>
<dbReference type="AlphaFoldDB" id="A0A4T3F5G0"/>
<sequence>MLGVRKLIPVMALAALAGCTSYSVPVMEASEISSEPAPLLLGAGDKLRIRVFGEERLTGEYSVSADGNVVFPLIGSVQAQDRTVDQLQVAMRDALASGYIEDPRLAIEVIDFRPFYILGEVNRPGEYPYVAGLTLQQAIATAGGYTYRAKRDRVRITRSAEDAERELRLDGTSVAVQPGDTIMIPERFF</sequence>
<dbReference type="PANTHER" id="PTHR33619:SF3">
    <property type="entry name" value="POLYSACCHARIDE EXPORT PROTEIN GFCE-RELATED"/>
    <property type="match status" value="1"/>
</dbReference>
<dbReference type="InterPro" id="IPR049712">
    <property type="entry name" value="Poly_export"/>
</dbReference>
<name>A0A4T3F5G0_9SPHN</name>
<evidence type="ECO:0000256" key="1">
    <source>
        <dbReference type="ARBA" id="ARBA00022729"/>
    </source>
</evidence>
<feature type="signal peptide" evidence="2">
    <location>
        <begin position="1"/>
        <end position="17"/>
    </location>
</feature>
<keyword evidence="1 2" id="KW-0732">Signal</keyword>
<dbReference type="GO" id="GO:0015159">
    <property type="term" value="F:polysaccharide transmembrane transporter activity"/>
    <property type="evidence" value="ECO:0007669"/>
    <property type="project" value="InterPro"/>
</dbReference>
<evidence type="ECO:0000259" key="3">
    <source>
        <dbReference type="Pfam" id="PF02563"/>
    </source>
</evidence>
<dbReference type="InterPro" id="IPR003715">
    <property type="entry name" value="Poly_export_N"/>
</dbReference>
<protein>
    <submittedName>
        <fullName evidence="5">Polysaccharide export protein</fullName>
    </submittedName>
</protein>
<accession>A0A4T3F5G0</accession>
<feature type="domain" description="Polysaccharide export protein N-terminal" evidence="3">
    <location>
        <begin position="35"/>
        <end position="109"/>
    </location>
</feature>